<comment type="subcellular location">
    <subcellularLocation>
        <location evidence="1">Cell membrane</location>
        <topology evidence="1">Multi-pass membrane protein</topology>
    </subcellularLocation>
</comment>
<dbReference type="RefSeq" id="WP_204136787.1">
    <property type="nucleotide sequence ID" value="NZ_CAXOBJ010000025.1"/>
</dbReference>
<proteinExistence type="predicted"/>
<dbReference type="PANTHER" id="PTHR30250:SF11">
    <property type="entry name" value="O-ANTIGEN TRANSPORTER-RELATED"/>
    <property type="match status" value="1"/>
</dbReference>
<feature type="transmembrane region" description="Helical" evidence="7">
    <location>
        <begin position="386"/>
        <end position="407"/>
    </location>
</feature>
<feature type="transmembrane region" description="Helical" evidence="7">
    <location>
        <begin position="297"/>
        <end position="317"/>
    </location>
</feature>
<reference evidence="8" key="1">
    <citation type="submission" date="2019-03" db="EMBL/GenBank/DDBJ databases">
        <title>Genomic surveillance for hypervirulence and multi-drug resistance in invasive Klebsiella pneumoniae from south and southeast Asia.</title>
        <authorList>
            <person name="Wyres K.L."/>
            <person name="Nguyen T.N.T."/>
            <person name="Lam M.M.C."/>
            <person name="Judd L.M."/>
            <person name="van Vinh Chau N."/>
            <person name="Dance D.A.B."/>
            <person name="Ip M."/>
            <person name="Karkey A."/>
            <person name="Ling C.L."/>
            <person name="Miliya T."/>
            <person name="Newton P.N."/>
            <person name="Nguyen L."/>
            <person name="Sengduangphachanh A."/>
            <person name="Turner P."/>
            <person name="Veeraraghavan B."/>
            <person name="Voong Vinh P."/>
            <person name="Vongsouvath M."/>
            <person name="Thomson N.R."/>
            <person name="Baker S."/>
            <person name="Holt K.E."/>
        </authorList>
    </citation>
    <scope>NUCLEOTIDE SEQUENCE</scope>
    <source>
        <strain evidence="8">030911-40006</strain>
    </source>
</reference>
<evidence type="ECO:0000313" key="8">
    <source>
        <dbReference type="EMBL" id="QEV83841.1"/>
    </source>
</evidence>
<feature type="transmembrane region" description="Helical" evidence="7">
    <location>
        <begin position="169"/>
        <end position="185"/>
    </location>
</feature>
<feature type="transmembrane region" description="Helical" evidence="7">
    <location>
        <begin position="113"/>
        <end position="133"/>
    </location>
</feature>
<dbReference type="InterPro" id="IPR050833">
    <property type="entry name" value="Poly_Biosynth_Transport"/>
</dbReference>
<keyword evidence="3 7" id="KW-0812">Transmembrane</keyword>
<keyword evidence="5 7" id="KW-0472">Membrane</keyword>
<evidence type="ECO:0000256" key="5">
    <source>
        <dbReference type="ARBA" id="ARBA00023136"/>
    </source>
</evidence>
<organism evidence="8">
    <name type="scientific">Klebsiella pneumoniae</name>
    <dbReference type="NCBI Taxonomy" id="573"/>
    <lineage>
        <taxon>Bacteria</taxon>
        <taxon>Pseudomonadati</taxon>
        <taxon>Pseudomonadota</taxon>
        <taxon>Gammaproteobacteria</taxon>
        <taxon>Enterobacterales</taxon>
        <taxon>Enterobacteriaceae</taxon>
        <taxon>Klebsiella/Raoultella group</taxon>
        <taxon>Klebsiella</taxon>
        <taxon>Klebsiella pneumoniae complex</taxon>
    </lineage>
</organism>
<dbReference type="Pfam" id="PF01943">
    <property type="entry name" value="Polysacc_synt"/>
    <property type="match status" value="1"/>
</dbReference>
<feature type="transmembrane region" description="Helical" evidence="7">
    <location>
        <begin position="44"/>
        <end position="66"/>
    </location>
</feature>
<keyword evidence="2" id="KW-1003">Cell membrane</keyword>
<evidence type="ECO:0000256" key="7">
    <source>
        <dbReference type="SAM" id="Phobius"/>
    </source>
</evidence>
<dbReference type="EMBL" id="MK593451">
    <property type="protein sequence ID" value="QEV83841.1"/>
    <property type="molecule type" value="Genomic_DNA"/>
</dbReference>
<feature type="transmembrane region" description="Helical" evidence="7">
    <location>
        <begin position="364"/>
        <end position="380"/>
    </location>
</feature>
<dbReference type="InterPro" id="IPR002797">
    <property type="entry name" value="Polysacc_synth"/>
</dbReference>
<feature type="transmembrane region" description="Helical" evidence="7">
    <location>
        <begin position="329"/>
        <end position="352"/>
    </location>
</feature>
<feature type="transmembrane region" description="Helical" evidence="7">
    <location>
        <begin position="12"/>
        <end position="32"/>
    </location>
</feature>
<feature type="transmembrane region" description="Helical" evidence="7">
    <location>
        <begin position="253"/>
        <end position="276"/>
    </location>
</feature>
<accession>A0A5P2YB43</accession>
<feature type="transmembrane region" description="Helical" evidence="7">
    <location>
        <begin position="215"/>
        <end position="233"/>
    </location>
</feature>
<keyword evidence="4 7" id="KW-1133">Transmembrane helix</keyword>
<evidence type="ECO:0000256" key="2">
    <source>
        <dbReference type="ARBA" id="ARBA00022475"/>
    </source>
</evidence>
<dbReference type="GO" id="GO:0005886">
    <property type="term" value="C:plasma membrane"/>
    <property type="evidence" value="ECO:0007669"/>
    <property type="project" value="UniProtKB-SubCell"/>
</dbReference>
<evidence type="ECO:0000256" key="4">
    <source>
        <dbReference type="ARBA" id="ARBA00022989"/>
    </source>
</evidence>
<protein>
    <recommendedName>
        <fullName evidence="6">Putative O-antigen transporter</fullName>
    </recommendedName>
</protein>
<dbReference type="PANTHER" id="PTHR30250">
    <property type="entry name" value="PST FAMILY PREDICTED COLANIC ACID TRANSPORTER"/>
    <property type="match status" value="1"/>
</dbReference>
<gene>
    <name evidence="8" type="primary">wzx</name>
</gene>
<evidence type="ECO:0000256" key="6">
    <source>
        <dbReference type="ARBA" id="ARBA00049738"/>
    </source>
</evidence>
<evidence type="ECO:0000256" key="1">
    <source>
        <dbReference type="ARBA" id="ARBA00004651"/>
    </source>
</evidence>
<evidence type="ECO:0000256" key="3">
    <source>
        <dbReference type="ARBA" id="ARBA00022692"/>
    </source>
</evidence>
<sequence>MKFDKKVYNNALWMMSEKIISIFGLLFITSFVAKYVGPNTFGQISLSIAIFQVVQIIAQMGGDNIIFKRISKNEISGIILMRASSLLRGGSFFIISMLVAIYCYLYVPDDAYIYIFAVGVSYFFLSVDIYSIYNNALLKSKINTISNIIGLFFGLSIRYVIAYCEMNPYYLSIPIILTTLVPFFIRKFIFGRALKIIDGYDFVIDSKKIKTYSRYMLLAGTGIVVSSISIALYSRINQFLLGAVDSVSSVGIYSVAVTLGTSWGFISQSLITSFYSRIYSEKNDSVSINLAAKLNRLVFFISLLFIAVIFFGGRYILEMLYGPSYISAYIPMVLLSIGSLLSSLGTVAYRFIVKYSGYYFLSKKMSVMLLISIPLSFFLIKPYGITGAACSTIIIEFISLTFMNYFFCKGIIFNMHKASFLKWW</sequence>
<dbReference type="AlphaFoldDB" id="A0A5P2YB43"/>
<feature type="transmembrane region" description="Helical" evidence="7">
    <location>
        <begin position="86"/>
        <end position="107"/>
    </location>
</feature>
<feature type="transmembrane region" description="Helical" evidence="7">
    <location>
        <begin position="145"/>
        <end position="163"/>
    </location>
</feature>
<name>A0A5P2YB43_KLEPN</name>